<organism evidence="2 3">
    <name type="scientific">Ideonella alba</name>
    <dbReference type="NCBI Taxonomy" id="2824118"/>
    <lineage>
        <taxon>Bacteria</taxon>
        <taxon>Pseudomonadati</taxon>
        <taxon>Pseudomonadota</taxon>
        <taxon>Betaproteobacteria</taxon>
        <taxon>Burkholderiales</taxon>
        <taxon>Sphaerotilaceae</taxon>
        <taxon>Ideonella</taxon>
    </lineage>
</organism>
<comment type="caution">
    <text evidence="2">The sequence shown here is derived from an EMBL/GenBank/DDBJ whole genome shotgun (WGS) entry which is preliminary data.</text>
</comment>
<dbReference type="RefSeq" id="WP_210853599.1">
    <property type="nucleotide sequence ID" value="NZ_JAGQDD010000005.1"/>
</dbReference>
<keyword evidence="1" id="KW-1133">Transmembrane helix</keyword>
<protein>
    <submittedName>
        <fullName evidence="2">Uncharacterized protein</fullName>
    </submittedName>
</protein>
<sequence length="90" mass="9559">MNLLMLKLSVAVLALCGVAVMAGHDLLPAWSTPRLMGAAVLLALCVLATLALLAWLTGTLAQALLRRGARDAAWGWFSEDPPGLGDRRKH</sequence>
<keyword evidence="1" id="KW-0472">Membrane</keyword>
<evidence type="ECO:0000256" key="1">
    <source>
        <dbReference type="SAM" id="Phobius"/>
    </source>
</evidence>
<evidence type="ECO:0000313" key="3">
    <source>
        <dbReference type="Proteomes" id="UP000676246"/>
    </source>
</evidence>
<dbReference type="EMBL" id="JAGQDD010000005">
    <property type="protein sequence ID" value="MBQ0930646.1"/>
    <property type="molecule type" value="Genomic_DNA"/>
</dbReference>
<name>A0A941BDZ0_9BURK</name>
<gene>
    <name evidence="2" type="ORF">KAK03_09110</name>
</gene>
<dbReference type="AlphaFoldDB" id="A0A941BDZ0"/>
<proteinExistence type="predicted"/>
<evidence type="ECO:0000313" key="2">
    <source>
        <dbReference type="EMBL" id="MBQ0930646.1"/>
    </source>
</evidence>
<accession>A0A941BDZ0</accession>
<dbReference type="Proteomes" id="UP000676246">
    <property type="component" value="Unassembled WGS sequence"/>
</dbReference>
<keyword evidence="1" id="KW-0812">Transmembrane</keyword>
<keyword evidence="3" id="KW-1185">Reference proteome</keyword>
<reference evidence="2 3" key="1">
    <citation type="submission" date="2021-04" db="EMBL/GenBank/DDBJ databases">
        <title>The genome sequence of Ideonella sp. 3Y2.</title>
        <authorList>
            <person name="Liu Y."/>
        </authorList>
    </citation>
    <scope>NUCLEOTIDE SEQUENCE [LARGE SCALE GENOMIC DNA]</scope>
    <source>
        <strain evidence="2 3">3Y2</strain>
    </source>
</reference>
<feature type="transmembrane region" description="Helical" evidence="1">
    <location>
        <begin position="38"/>
        <end position="61"/>
    </location>
</feature>